<dbReference type="InterPro" id="IPR055259">
    <property type="entry name" value="YkvP/CgeB_Glyco_trans-like"/>
</dbReference>
<name>A0A0F9HTX4_9ZZZZ</name>
<sequence length="315" mass="37424">MKVLIWTCGFASQHAGSDIYREAVNKNFDVRIAGSRSNPIPMWVEFCKYKPDWVFCLAIHPRLSEFYRKIRESNCKLLFWYPDQCDGLRDRLWRTEYKDLADALVFSILDTAKKYDNLAKDVYWMPQYFDKALCYDRNGKLPLRLDTNKEIYDLCFIGSTDGLRRKWLIDLQSMYKCKFVIVNRPGTPNEVRGIKMASIYAQSKIAINIQRRNFLNPDYFSTSNRAYNAMGSGVFYINHALKNMELMWKEKIHCVTYDNTFNQLVQTIDYYLKHEKEREQIALAGQQNILEFHSLEKRVGEYWKVMEDGFKKEKR</sequence>
<proteinExistence type="predicted"/>
<dbReference type="Pfam" id="PF13524">
    <property type="entry name" value="Glyco_trans_1_2"/>
    <property type="match status" value="1"/>
</dbReference>
<comment type="caution">
    <text evidence="2">The sequence shown here is derived from an EMBL/GenBank/DDBJ whole genome shotgun (WGS) entry which is preliminary data.</text>
</comment>
<gene>
    <name evidence="2" type="ORF">LCGC14_1957560</name>
</gene>
<reference evidence="2" key="1">
    <citation type="journal article" date="2015" name="Nature">
        <title>Complex archaea that bridge the gap between prokaryotes and eukaryotes.</title>
        <authorList>
            <person name="Spang A."/>
            <person name="Saw J.H."/>
            <person name="Jorgensen S.L."/>
            <person name="Zaremba-Niedzwiedzka K."/>
            <person name="Martijn J."/>
            <person name="Lind A.E."/>
            <person name="van Eijk R."/>
            <person name="Schleper C."/>
            <person name="Guy L."/>
            <person name="Ettema T.J."/>
        </authorList>
    </citation>
    <scope>NUCLEOTIDE SEQUENCE</scope>
</reference>
<organism evidence="2">
    <name type="scientific">marine sediment metagenome</name>
    <dbReference type="NCBI Taxonomy" id="412755"/>
    <lineage>
        <taxon>unclassified sequences</taxon>
        <taxon>metagenomes</taxon>
        <taxon>ecological metagenomes</taxon>
    </lineage>
</organism>
<evidence type="ECO:0000259" key="1">
    <source>
        <dbReference type="Pfam" id="PF13524"/>
    </source>
</evidence>
<accession>A0A0F9HTX4</accession>
<evidence type="ECO:0000313" key="2">
    <source>
        <dbReference type="EMBL" id="KKL85155.1"/>
    </source>
</evidence>
<protein>
    <recommendedName>
        <fullName evidence="1">Spore protein YkvP/CgeB glycosyl transferase-like domain-containing protein</fullName>
    </recommendedName>
</protein>
<feature type="domain" description="Spore protein YkvP/CgeB glycosyl transferase-like" evidence="1">
    <location>
        <begin position="189"/>
        <end position="301"/>
    </location>
</feature>
<dbReference type="EMBL" id="LAZR01021486">
    <property type="protein sequence ID" value="KKL85155.1"/>
    <property type="molecule type" value="Genomic_DNA"/>
</dbReference>
<dbReference type="AlphaFoldDB" id="A0A0F9HTX4"/>